<dbReference type="SUPFAM" id="SSF52833">
    <property type="entry name" value="Thioredoxin-like"/>
    <property type="match status" value="1"/>
</dbReference>
<evidence type="ECO:0000259" key="6">
    <source>
        <dbReference type="PROSITE" id="PS51352"/>
    </source>
</evidence>
<dbReference type="EMBL" id="CP096205">
    <property type="protein sequence ID" value="UPQ80363.1"/>
    <property type="molecule type" value="Genomic_DNA"/>
</dbReference>
<protein>
    <submittedName>
        <fullName evidence="7">TlpA family protein disulfide reductase</fullName>
    </submittedName>
</protein>
<dbReference type="InterPro" id="IPR050553">
    <property type="entry name" value="Thioredoxin_ResA/DsbE_sf"/>
</dbReference>
<dbReference type="Pfam" id="PF00085">
    <property type="entry name" value="Thioredoxin"/>
    <property type="match status" value="1"/>
</dbReference>
<dbReference type="PROSITE" id="PS51352">
    <property type="entry name" value="THIOREDOXIN_2"/>
    <property type="match status" value="1"/>
</dbReference>
<dbReference type="CDD" id="cd02966">
    <property type="entry name" value="TlpA_like_family"/>
    <property type="match status" value="1"/>
</dbReference>
<keyword evidence="8" id="KW-1185">Reference proteome</keyword>
<dbReference type="InterPro" id="IPR036249">
    <property type="entry name" value="Thioredoxin-like_sf"/>
</dbReference>
<proteinExistence type="predicted"/>
<feature type="transmembrane region" description="Helical" evidence="5">
    <location>
        <begin position="6"/>
        <end position="22"/>
    </location>
</feature>
<keyword evidence="2" id="KW-0201">Cytochrome c-type biogenesis</keyword>
<accession>A0ABY4KL12</accession>
<evidence type="ECO:0000256" key="4">
    <source>
        <dbReference type="ARBA" id="ARBA00023284"/>
    </source>
</evidence>
<sequence>MKKIIFFILGISMVLVLVLFLFKDKFSFEIHDKTNLNESVIYKNYIQDDKLIVVNYWASWCAPCIEEIPFLNNVKKSFDNEVVFLSFSKDKDTLLTKKAISEHNFNWSEITLIDYRSKHALNSFFNDNSIIEIDVLPKTYFIKNGEVVKKLNGKLDSIQVYDFINKNK</sequence>
<dbReference type="Gene3D" id="3.40.30.10">
    <property type="entry name" value="Glutaredoxin"/>
    <property type="match status" value="1"/>
</dbReference>
<gene>
    <name evidence="7" type="ORF">M0M57_05870</name>
</gene>
<keyword evidence="3" id="KW-1015">Disulfide bond</keyword>
<feature type="domain" description="Thioredoxin" evidence="6">
    <location>
        <begin position="19"/>
        <end position="168"/>
    </location>
</feature>
<dbReference type="PANTHER" id="PTHR42852">
    <property type="entry name" value="THIOL:DISULFIDE INTERCHANGE PROTEIN DSBE"/>
    <property type="match status" value="1"/>
</dbReference>
<evidence type="ECO:0000313" key="8">
    <source>
        <dbReference type="Proteomes" id="UP000830583"/>
    </source>
</evidence>
<comment type="subcellular location">
    <subcellularLocation>
        <location evidence="1">Cell envelope</location>
    </subcellularLocation>
</comment>
<organism evidence="7 8">
    <name type="scientific">Flavobacterium azooxidireducens</name>
    <dbReference type="NCBI Taxonomy" id="1871076"/>
    <lineage>
        <taxon>Bacteria</taxon>
        <taxon>Pseudomonadati</taxon>
        <taxon>Bacteroidota</taxon>
        <taxon>Flavobacteriia</taxon>
        <taxon>Flavobacteriales</taxon>
        <taxon>Flavobacteriaceae</taxon>
        <taxon>Flavobacterium</taxon>
    </lineage>
</organism>
<keyword evidence="5" id="KW-0812">Transmembrane</keyword>
<dbReference type="PANTHER" id="PTHR42852:SF6">
    <property type="entry name" value="THIOL:DISULFIDE INTERCHANGE PROTEIN DSBE"/>
    <property type="match status" value="1"/>
</dbReference>
<evidence type="ECO:0000256" key="1">
    <source>
        <dbReference type="ARBA" id="ARBA00004196"/>
    </source>
</evidence>
<keyword evidence="5" id="KW-0472">Membrane</keyword>
<evidence type="ECO:0000256" key="3">
    <source>
        <dbReference type="ARBA" id="ARBA00023157"/>
    </source>
</evidence>
<dbReference type="InterPro" id="IPR013766">
    <property type="entry name" value="Thioredoxin_domain"/>
</dbReference>
<keyword evidence="5" id="KW-1133">Transmembrane helix</keyword>
<keyword evidence="4" id="KW-0676">Redox-active center</keyword>
<name>A0ABY4KL12_9FLAO</name>
<reference evidence="7" key="1">
    <citation type="submission" date="2022-04" db="EMBL/GenBank/DDBJ databases">
        <title>Consumption of N2O by Flavobacterium azooxidireducens sp. nov. isolated from Decomposing Leaf Litter of Phragmites australis (Cav.).</title>
        <authorList>
            <person name="Behrendt U."/>
            <person name="Spanner T."/>
            <person name="Augustin J."/>
            <person name="Horn M.A."/>
            <person name="Kolb S."/>
            <person name="Ulrich A."/>
        </authorList>
    </citation>
    <scope>NUCLEOTIDE SEQUENCE</scope>
    <source>
        <strain evidence="7">IGB 4-14</strain>
    </source>
</reference>
<dbReference type="Proteomes" id="UP000830583">
    <property type="component" value="Chromosome"/>
</dbReference>
<evidence type="ECO:0000256" key="2">
    <source>
        <dbReference type="ARBA" id="ARBA00022748"/>
    </source>
</evidence>
<evidence type="ECO:0000256" key="5">
    <source>
        <dbReference type="SAM" id="Phobius"/>
    </source>
</evidence>
<evidence type="ECO:0000313" key="7">
    <source>
        <dbReference type="EMBL" id="UPQ80363.1"/>
    </source>
</evidence>
<dbReference type="RefSeq" id="WP_248436247.1">
    <property type="nucleotide sequence ID" value="NZ_CP096205.1"/>
</dbReference>